<keyword evidence="2" id="KW-0732">Signal</keyword>
<feature type="signal peptide" evidence="2">
    <location>
        <begin position="1"/>
        <end position="24"/>
    </location>
</feature>
<sequence length="220" mass="23399">MSIRKAVIAILVVATSPALRLVEGSGPAFGGIWIRCTAATSKAFSELMASMRRPNRAKVGGQAERNTVGGQAERNTVGGQAERDTGASESDDEGDAAIKERSGDYYYDEISVGHVLVASDRSNGGTRRAPGILCVLCEDYKTERRREDYAPFDQGASESDDEGDAAIKERSGDYYYDEISVGHVLVASDRSNGGTRRAPGILCASLNVKPIGASRSTSVE</sequence>
<reference evidence="3 4" key="1">
    <citation type="submission" date="2014-06" db="EMBL/GenBank/DDBJ databases">
        <title>Evolutionary Origins and Diversification of the Mycorrhizal Mutualists.</title>
        <authorList>
            <consortium name="DOE Joint Genome Institute"/>
            <consortium name="Mycorrhizal Genomics Consortium"/>
            <person name="Kohler A."/>
            <person name="Kuo A."/>
            <person name="Nagy L.G."/>
            <person name="Floudas D."/>
            <person name="Copeland A."/>
            <person name="Barry K.W."/>
            <person name="Cichocki N."/>
            <person name="Veneault-Fourrey C."/>
            <person name="LaButti K."/>
            <person name="Lindquist E.A."/>
            <person name="Lipzen A."/>
            <person name="Lundell T."/>
            <person name="Morin E."/>
            <person name="Murat C."/>
            <person name="Riley R."/>
            <person name="Ohm R."/>
            <person name="Sun H."/>
            <person name="Tunlid A."/>
            <person name="Henrissat B."/>
            <person name="Grigoriev I.V."/>
            <person name="Hibbett D.S."/>
            <person name="Martin F."/>
        </authorList>
    </citation>
    <scope>NUCLEOTIDE SEQUENCE [LARGE SCALE GENOMIC DNA]</scope>
    <source>
        <strain evidence="3 4">FD-325 SS-3</strain>
    </source>
</reference>
<organism evidence="3 4">
    <name type="scientific">Plicaturopsis crispa FD-325 SS-3</name>
    <dbReference type="NCBI Taxonomy" id="944288"/>
    <lineage>
        <taxon>Eukaryota</taxon>
        <taxon>Fungi</taxon>
        <taxon>Dikarya</taxon>
        <taxon>Basidiomycota</taxon>
        <taxon>Agaricomycotina</taxon>
        <taxon>Agaricomycetes</taxon>
        <taxon>Agaricomycetidae</taxon>
        <taxon>Amylocorticiales</taxon>
        <taxon>Amylocorticiaceae</taxon>
        <taxon>Plicatura</taxon>
        <taxon>Plicaturopsis crispa</taxon>
    </lineage>
</organism>
<accession>A0A0C9SRA3</accession>
<name>A0A0C9SRA3_PLICR</name>
<gene>
    <name evidence="3" type="ORF">PLICRDRAFT_179329</name>
</gene>
<feature type="region of interest" description="Disordered" evidence="1">
    <location>
        <begin position="54"/>
        <end position="96"/>
    </location>
</feature>
<protein>
    <submittedName>
        <fullName evidence="3">Uncharacterized protein</fullName>
    </submittedName>
</protein>
<dbReference type="EMBL" id="KN832570">
    <property type="protein sequence ID" value="KII84502.1"/>
    <property type="molecule type" value="Genomic_DNA"/>
</dbReference>
<keyword evidence="4" id="KW-1185">Reference proteome</keyword>
<dbReference type="HOGENOM" id="CLU_1256498_0_0_1"/>
<evidence type="ECO:0000313" key="4">
    <source>
        <dbReference type="Proteomes" id="UP000053263"/>
    </source>
</evidence>
<proteinExistence type="predicted"/>
<feature type="chain" id="PRO_5002213220" evidence="2">
    <location>
        <begin position="25"/>
        <end position="220"/>
    </location>
</feature>
<evidence type="ECO:0000256" key="2">
    <source>
        <dbReference type="SAM" id="SignalP"/>
    </source>
</evidence>
<dbReference type="Proteomes" id="UP000053263">
    <property type="component" value="Unassembled WGS sequence"/>
</dbReference>
<dbReference type="AlphaFoldDB" id="A0A0C9SRA3"/>
<evidence type="ECO:0000256" key="1">
    <source>
        <dbReference type="SAM" id="MobiDB-lite"/>
    </source>
</evidence>
<evidence type="ECO:0000313" key="3">
    <source>
        <dbReference type="EMBL" id="KII84502.1"/>
    </source>
</evidence>
<feature type="compositionally biased region" description="Polar residues" evidence="1">
    <location>
        <begin position="64"/>
        <end position="78"/>
    </location>
</feature>